<comment type="similarity">
    <text evidence="3 12">Belongs to the NadC/ModD family.</text>
</comment>
<keyword evidence="6" id="KW-0662">Pyridine nucleotide biosynthesis</keyword>
<dbReference type="InterPro" id="IPR002638">
    <property type="entry name" value="Quinolinate_PRibosylTrfase_C"/>
</dbReference>
<dbReference type="SUPFAM" id="SSF51690">
    <property type="entry name" value="Nicotinate/Quinolinate PRTase C-terminal domain-like"/>
    <property type="match status" value="1"/>
</dbReference>
<evidence type="ECO:0000256" key="7">
    <source>
        <dbReference type="ARBA" id="ARBA00022676"/>
    </source>
</evidence>
<accession>A0A011PSC3</accession>
<dbReference type="AlphaFoldDB" id="A0A011PSC3"/>
<dbReference type="NCBIfam" id="TIGR00078">
    <property type="entry name" value="nadC"/>
    <property type="match status" value="1"/>
</dbReference>
<comment type="function">
    <text evidence="1">Involved in the catabolism of quinolinic acid (QA).</text>
</comment>
<evidence type="ECO:0000256" key="2">
    <source>
        <dbReference type="ARBA" id="ARBA00004893"/>
    </source>
</evidence>
<sequence>MNFAAMLAGEVERNVAAALAEDVGSGDLTAQLVPAAAIGRATVIAREDAILCGSAWFAACFRQLDAAVRIAWQASDGERIRPGQTLCELDGPARVLLTGERSALNFLQLLSGVATKAGEYAERVAGTRAQVVDTRKTIPGLRLAQKYAVRCGGGGNHRLGLYDGILIKENHILAAGSIAAALAAAKQVAAASGGICQFVQIEVENLDELRQALACGAEMVLLDNMSLDQLRAAVAVAAGGAVLEASGNVSLDTVRAIAETGVDRISIGGLTKDVRALDLSMRFQG</sequence>
<dbReference type="PATRIC" id="fig|1454001.3.peg.435"/>
<reference evidence="15" key="1">
    <citation type="submission" date="2014-02" db="EMBL/GenBank/DDBJ databases">
        <title>Expanding our view of genomic diversity in Candidatus Accumulibacter clades.</title>
        <authorList>
            <person name="Skennerton C.T."/>
            <person name="Barr J.J."/>
            <person name="Slater F.R."/>
            <person name="Bond P.L."/>
            <person name="Tyson G.W."/>
        </authorList>
    </citation>
    <scope>NUCLEOTIDE SEQUENCE [LARGE SCALE GENOMIC DNA]</scope>
</reference>
<feature type="domain" description="Quinolinate phosphoribosyl transferase N-terminal" evidence="14">
    <location>
        <begin position="27"/>
        <end position="111"/>
    </location>
</feature>
<keyword evidence="8 12" id="KW-0808">Transferase</keyword>
<comment type="catalytic activity">
    <reaction evidence="10">
        <text>nicotinate beta-D-ribonucleotide + CO2 + diphosphate = quinolinate + 5-phospho-alpha-D-ribose 1-diphosphate + 2 H(+)</text>
        <dbReference type="Rhea" id="RHEA:12733"/>
        <dbReference type="ChEBI" id="CHEBI:15378"/>
        <dbReference type="ChEBI" id="CHEBI:16526"/>
        <dbReference type="ChEBI" id="CHEBI:29959"/>
        <dbReference type="ChEBI" id="CHEBI:33019"/>
        <dbReference type="ChEBI" id="CHEBI:57502"/>
        <dbReference type="ChEBI" id="CHEBI:58017"/>
        <dbReference type="EC" id="2.4.2.19"/>
    </reaction>
</comment>
<dbReference type="InterPro" id="IPR036068">
    <property type="entry name" value="Nicotinate_pribotase-like_C"/>
</dbReference>
<dbReference type="InterPro" id="IPR022412">
    <property type="entry name" value="Quinolinate_PRibosylTrfase_N"/>
</dbReference>
<dbReference type="InterPro" id="IPR004393">
    <property type="entry name" value="NadC"/>
</dbReference>
<dbReference type="Gene3D" id="3.90.1170.20">
    <property type="entry name" value="Quinolinate phosphoribosyl transferase, N-terminal domain"/>
    <property type="match status" value="1"/>
</dbReference>
<evidence type="ECO:0000313" key="15">
    <source>
        <dbReference type="EMBL" id="EXI69264.1"/>
    </source>
</evidence>
<dbReference type="InterPro" id="IPR013785">
    <property type="entry name" value="Aldolase_TIM"/>
</dbReference>
<evidence type="ECO:0000256" key="11">
    <source>
        <dbReference type="ARBA" id="ARBA00069173"/>
    </source>
</evidence>
<name>A0A011PSC3_9PROT</name>
<dbReference type="GO" id="GO:0005737">
    <property type="term" value="C:cytoplasm"/>
    <property type="evidence" value="ECO:0007669"/>
    <property type="project" value="TreeGrafter"/>
</dbReference>
<dbReference type="CDD" id="cd01572">
    <property type="entry name" value="QPRTase"/>
    <property type="match status" value="1"/>
</dbReference>
<evidence type="ECO:0000256" key="1">
    <source>
        <dbReference type="ARBA" id="ARBA00003237"/>
    </source>
</evidence>
<comment type="pathway">
    <text evidence="2">Cofactor biosynthesis; NAD(+) biosynthesis; nicotinate D-ribonucleotide from quinolinate: step 1/1.</text>
</comment>
<dbReference type="Pfam" id="PF02749">
    <property type="entry name" value="QRPTase_N"/>
    <property type="match status" value="1"/>
</dbReference>
<dbReference type="InterPro" id="IPR027277">
    <property type="entry name" value="NadC/ModD"/>
</dbReference>
<dbReference type="FunFam" id="3.90.1170.20:FF:000001">
    <property type="entry name" value="Nicotinate-nucleotide diphosphorylase (Carboxylating)"/>
    <property type="match status" value="1"/>
</dbReference>
<evidence type="ECO:0000256" key="4">
    <source>
        <dbReference type="ARBA" id="ARBA00011218"/>
    </source>
</evidence>
<comment type="subunit">
    <text evidence="4">Hexamer formed by 3 homodimers.</text>
</comment>
<dbReference type="EMBL" id="JFAX01000002">
    <property type="protein sequence ID" value="EXI69264.1"/>
    <property type="molecule type" value="Genomic_DNA"/>
</dbReference>
<gene>
    <name evidence="15" type="primary">nadC</name>
    <name evidence="15" type="ORF">AW08_00472</name>
</gene>
<evidence type="ECO:0000259" key="14">
    <source>
        <dbReference type="Pfam" id="PF02749"/>
    </source>
</evidence>
<dbReference type="GO" id="GO:0034213">
    <property type="term" value="P:quinolinate catabolic process"/>
    <property type="evidence" value="ECO:0007669"/>
    <property type="project" value="TreeGrafter"/>
</dbReference>
<protein>
    <recommendedName>
        <fullName evidence="11">Probable nicotinate-nucleotide pyrophosphorylase [carboxylating]</fullName>
        <ecNumber evidence="5">2.4.2.19</ecNumber>
    </recommendedName>
    <alternativeName>
        <fullName evidence="9">Quinolinate phosphoribosyltransferase [decarboxylating]</fullName>
    </alternativeName>
</protein>
<dbReference type="SUPFAM" id="SSF54675">
    <property type="entry name" value="Nicotinate/Quinolinate PRTase N-terminal domain-like"/>
    <property type="match status" value="1"/>
</dbReference>
<evidence type="ECO:0000256" key="6">
    <source>
        <dbReference type="ARBA" id="ARBA00022642"/>
    </source>
</evidence>
<dbReference type="GO" id="GO:0009435">
    <property type="term" value="P:NAD+ biosynthetic process"/>
    <property type="evidence" value="ECO:0007669"/>
    <property type="project" value="UniProtKB-UniPathway"/>
</dbReference>
<dbReference type="PANTHER" id="PTHR32179">
    <property type="entry name" value="NICOTINATE-NUCLEOTIDE PYROPHOSPHORYLASE [CARBOXYLATING]"/>
    <property type="match status" value="1"/>
</dbReference>
<evidence type="ECO:0000256" key="10">
    <source>
        <dbReference type="ARBA" id="ARBA00047445"/>
    </source>
</evidence>
<feature type="domain" description="Quinolinate phosphoribosyl transferase C-terminal" evidence="13">
    <location>
        <begin position="113"/>
        <end position="282"/>
    </location>
</feature>
<comment type="caution">
    <text evidence="15">The sequence shown here is derived from an EMBL/GenBank/DDBJ whole genome shotgun (WGS) entry which is preliminary data.</text>
</comment>
<dbReference type="PIRSF" id="PIRSF006250">
    <property type="entry name" value="NadC_ModD"/>
    <property type="match status" value="1"/>
</dbReference>
<evidence type="ECO:0000313" key="16">
    <source>
        <dbReference type="Proteomes" id="UP000020218"/>
    </source>
</evidence>
<evidence type="ECO:0000256" key="12">
    <source>
        <dbReference type="PIRNR" id="PIRNR006250"/>
    </source>
</evidence>
<evidence type="ECO:0000259" key="13">
    <source>
        <dbReference type="Pfam" id="PF01729"/>
    </source>
</evidence>
<dbReference type="InterPro" id="IPR037128">
    <property type="entry name" value="Quinolinate_PRibosylTase_N_sf"/>
</dbReference>
<organism evidence="15 16">
    <name type="scientific">Candidatus Accumulibacter adjunctus</name>
    <dbReference type="NCBI Taxonomy" id="1454001"/>
    <lineage>
        <taxon>Bacteria</taxon>
        <taxon>Pseudomonadati</taxon>
        <taxon>Pseudomonadota</taxon>
        <taxon>Betaproteobacteria</taxon>
        <taxon>Candidatus Accumulibacter</taxon>
    </lineage>
</organism>
<keyword evidence="16" id="KW-1185">Reference proteome</keyword>
<evidence type="ECO:0000256" key="5">
    <source>
        <dbReference type="ARBA" id="ARBA00011944"/>
    </source>
</evidence>
<dbReference type="FunFam" id="3.20.20.70:FF:000030">
    <property type="entry name" value="Nicotinate-nucleotide pyrophosphorylase, carboxylating"/>
    <property type="match status" value="1"/>
</dbReference>
<keyword evidence="7 12" id="KW-0328">Glycosyltransferase</keyword>
<dbReference type="STRING" id="1454001.AW08_00472"/>
<dbReference type="GO" id="GO:0004514">
    <property type="term" value="F:nicotinate-nucleotide diphosphorylase (carboxylating) activity"/>
    <property type="evidence" value="ECO:0007669"/>
    <property type="project" value="UniProtKB-EC"/>
</dbReference>
<dbReference type="Gene3D" id="3.20.20.70">
    <property type="entry name" value="Aldolase class I"/>
    <property type="match status" value="1"/>
</dbReference>
<dbReference type="UniPathway" id="UPA00253">
    <property type="reaction ID" value="UER00331"/>
</dbReference>
<dbReference type="PANTHER" id="PTHR32179:SF3">
    <property type="entry name" value="NICOTINATE-NUCLEOTIDE PYROPHOSPHORYLASE [CARBOXYLATING]"/>
    <property type="match status" value="1"/>
</dbReference>
<evidence type="ECO:0000256" key="3">
    <source>
        <dbReference type="ARBA" id="ARBA00009400"/>
    </source>
</evidence>
<dbReference type="Pfam" id="PF01729">
    <property type="entry name" value="QRPTase_C"/>
    <property type="match status" value="1"/>
</dbReference>
<evidence type="ECO:0000256" key="8">
    <source>
        <dbReference type="ARBA" id="ARBA00022679"/>
    </source>
</evidence>
<evidence type="ECO:0000256" key="9">
    <source>
        <dbReference type="ARBA" id="ARBA00033102"/>
    </source>
</evidence>
<proteinExistence type="inferred from homology"/>
<dbReference type="Proteomes" id="UP000020218">
    <property type="component" value="Unassembled WGS sequence"/>
</dbReference>
<dbReference type="EC" id="2.4.2.19" evidence="5"/>